<reference evidence="3 4" key="1">
    <citation type="submission" date="2020-08" db="EMBL/GenBank/DDBJ databases">
        <title>Genomic Encyclopedia of Archaeal and Bacterial Type Strains, Phase II (KMG-II): from individual species to whole genera.</title>
        <authorList>
            <person name="Goeker M."/>
        </authorList>
    </citation>
    <scope>NUCLEOTIDE SEQUENCE [LARGE SCALE GENOMIC DNA]</scope>
    <source>
        <strain evidence="3 4">DSM 43850</strain>
    </source>
</reference>
<sequence>MNRKRASVTAAVAGTVVGVAGLAVLAMPASAGSAPVLPAVSAEQLVQSVLTTKSVPAFAGTVRGTNNLGLPSVPGLGEAGKFLANSSAEVRIWSDGEGRGKLELPSNSGSESIVYDGKTLWDWKSSDHTVRKSEQSPAEHREHPQAASDPATAAKQIIELISKDSTVKVDGTATVAGRSVYQLVLAPKPSERTMLREVRISVDAETKLPLQLSVYGNGSADPVLQIGFSELTIGAQDASLFQFTPPANATVTTAEPKQDKAKDFPGDAASKTVGEGWDTVLVGKLPTTGATDKSGRSQDPMALLKQIAKPVSGAWGSGYTIGASIGNAVVTQDGRYAVGAVPLQVLTNALEQSK</sequence>
<evidence type="ECO:0000313" key="4">
    <source>
        <dbReference type="Proteomes" id="UP000517916"/>
    </source>
</evidence>
<keyword evidence="3" id="KW-0449">Lipoprotein</keyword>
<evidence type="ECO:0000259" key="2">
    <source>
        <dbReference type="Pfam" id="PF03888"/>
    </source>
</evidence>
<dbReference type="InterPro" id="IPR052944">
    <property type="entry name" value="Sporulation_related"/>
</dbReference>
<feature type="compositionally biased region" description="Basic and acidic residues" evidence="1">
    <location>
        <begin position="126"/>
        <end position="144"/>
    </location>
</feature>
<dbReference type="Pfam" id="PF03888">
    <property type="entry name" value="MucB_RseB"/>
    <property type="match status" value="1"/>
</dbReference>
<name>A0ABR6BSQ5_9PSEU</name>
<dbReference type="InterPro" id="IPR029046">
    <property type="entry name" value="LolA/LolB/LppX"/>
</dbReference>
<dbReference type="Proteomes" id="UP000517916">
    <property type="component" value="Unassembled WGS sequence"/>
</dbReference>
<evidence type="ECO:0000313" key="3">
    <source>
        <dbReference type="EMBL" id="MBA8929953.1"/>
    </source>
</evidence>
<feature type="domain" description="MucB/RseB N-terminal" evidence="2">
    <location>
        <begin position="160"/>
        <end position="235"/>
    </location>
</feature>
<comment type="caution">
    <text evidence="3">The sequence shown here is derived from an EMBL/GenBank/DDBJ whole genome shotgun (WGS) entry which is preliminary data.</text>
</comment>
<gene>
    <name evidence="3" type="ORF">BC739_007186</name>
</gene>
<dbReference type="RefSeq" id="WP_025354541.1">
    <property type="nucleotide sequence ID" value="NZ_BAAABQ010000014.1"/>
</dbReference>
<dbReference type="Gene3D" id="2.50.20.10">
    <property type="entry name" value="Lipoprotein localisation LolA/LolB/LppX"/>
    <property type="match status" value="1"/>
</dbReference>
<dbReference type="InterPro" id="IPR033434">
    <property type="entry name" value="MucB/RseB_N"/>
</dbReference>
<protein>
    <submittedName>
        <fullName evidence="3">Outer membrane lipoprotein-sorting protein</fullName>
    </submittedName>
</protein>
<dbReference type="SUPFAM" id="SSF89392">
    <property type="entry name" value="Prokaryotic lipoproteins and lipoprotein localization factors"/>
    <property type="match status" value="1"/>
</dbReference>
<feature type="region of interest" description="Disordered" evidence="1">
    <location>
        <begin position="126"/>
        <end position="151"/>
    </location>
</feature>
<dbReference type="PANTHER" id="PTHR37507:SF2">
    <property type="entry name" value="SPORULATION PROTEIN YDCC"/>
    <property type="match status" value="1"/>
</dbReference>
<dbReference type="PANTHER" id="PTHR37507">
    <property type="entry name" value="SPORULATION PROTEIN YDCC"/>
    <property type="match status" value="1"/>
</dbReference>
<keyword evidence="4" id="KW-1185">Reference proteome</keyword>
<evidence type="ECO:0000256" key="1">
    <source>
        <dbReference type="SAM" id="MobiDB-lite"/>
    </source>
</evidence>
<organism evidence="3 4">
    <name type="scientific">Kutzneria viridogrisea</name>
    <dbReference type="NCBI Taxonomy" id="47990"/>
    <lineage>
        <taxon>Bacteria</taxon>
        <taxon>Bacillati</taxon>
        <taxon>Actinomycetota</taxon>
        <taxon>Actinomycetes</taxon>
        <taxon>Pseudonocardiales</taxon>
        <taxon>Pseudonocardiaceae</taxon>
        <taxon>Kutzneria</taxon>
    </lineage>
</organism>
<proteinExistence type="predicted"/>
<dbReference type="EMBL" id="JACJID010000006">
    <property type="protein sequence ID" value="MBA8929953.1"/>
    <property type="molecule type" value="Genomic_DNA"/>
</dbReference>
<accession>A0ABR6BSQ5</accession>